<evidence type="ECO:0008006" key="7">
    <source>
        <dbReference type="Google" id="ProtNLM"/>
    </source>
</evidence>
<dbReference type="Proteomes" id="UP000004816">
    <property type="component" value="Unassembled WGS sequence"/>
</dbReference>
<dbReference type="eggNOG" id="COG1316">
    <property type="taxonomic scope" value="Bacteria"/>
</dbReference>
<comment type="similarity">
    <text evidence="1">Belongs to the LytR/CpsA/Psr (LCP) family.</text>
</comment>
<evidence type="ECO:0000313" key="6">
    <source>
        <dbReference type="Proteomes" id="UP000004816"/>
    </source>
</evidence>
<dbReference type="AlphaFoldDB" id="E5XU26"/>
<proteinExistence type="inferred from homology"/>
<dbReference type="PANTHER" id="PTHR33392">
    <property type="entry name" value="POLYISOPRENYL-TEICHOIC ACID--PEPTIDOGLYCAN TEICHOIC ACID TRANSFERASE TAGU"/>
    <property type="match status" value="1"/>
</dbReference>
<dbReference type="HOGENOM" id="CLU_016455_4_0_11"/>
<gene>
    <name evidence="5" type="ORF">HMPREF9336_02998</name>
</gene>
<dbReference type="Pfam" id="PF03816">
    <property type="entry name" value="LytR_cpsA_psr"/>
    <property type="match status" value="1"/>
</dbReference>
<keyword evidence="6" id="KW-1185">Reference proteome</keyword>
<dbReference type="InterPro" id="IPR004474">
    <property type="entry name" value="LytR_CpsA_psr"/>
</dbReference>
<dbReference type="PANTHER" id="PTHR33392:SF6">
    <property type="entry name" value="POLYISOPRENYL-TEICHOIC ACID--PEPTIDOGLYCAN TEICHOIC ACID TRANSFERASE TAGU"/>
    <property type="match status" value="1"/>
</dbReference>
<evidence type="ECO:0000259" key="3">
    <source>
        <dbReference type="Pfam" id="PF03816"/>
    </source>
</evidence>
<evidence type="ECO:0000259" key="4">
    <source>
        <dbReference type="Pfam" id="PF13399"/>
    </source>
</evidence>
<evidence type="ECO:0000313" key="5">
    <source>
        <dbReference type="EMBL" id="EFV12142.2"/>
    </source>
</evidence>
<feature type="region of interest" description="Disordered" evidence="2">
    <location>
        <begin position="437"/>
        <end position="473"/>
    </location>
</feature>
<feature type="domain" description="Cell envelope-related transcriptional attenuator" evidence="3">
    <location>
        <begin position="83"/>
        <end position="252"/>
    </location>
</feature>
<dbReference type="Gene3D" id="3.30.70.2390">
    <property type="match status" value="1"/>
</dbReference>
<dbReference type="Gene3D" id="3.40.630.190">
    <property type="entry name" value="LCP protein"/>
    <property type="match status" value="1"/>
</dbReference>
<dbReference type="InterPro" id="IPR050922">
    <property type="entry name" value="LytR/CpsA/Psr_CW_biosynth"/>
</dbReference>
<dbReference type="EMBL" id="ACZI02000001">
    <property type="protein sequence ID" value="EFV12142.2"/>
    <property type="molecule type" value="Genomic_DNA"/>
</dbReference>
<dbReference type="NCBIfam" id="TIGR00350">
    <property type="entry name" value="lytR_cpsA_psr"/>
    <property type="match status" value="1"/>
</dbReference>
<dbReference type="STRING" id="679197.HMPREF9336_02998"/>
<sequence length="473" mass="49310">MIAAVCSLMALTLTGKAWDYYQTNDGLIFKFDLSDSMSQSDDGAEDILLVGVDSRTDAAGNALTGDMRAKLHAGGDAEDGTVNTDTIILVRIPKSGSSATAVSIPRDAFVKAPGLGQVKINSVYGSTKEAARIQLVKSGVSDAEADRQSTLAARKALFQTVQDLTGVSIDHMAEVGLLGFVELTDALGGVDVCLNDAVDEPLSGANFPAGRQTLDGVQALSFVRQRHDLPRGDLDRIVRQQAFMAALARKALSGKFLRDPSRINQIVDAVKTSVAIDDKWNILDFASKLSDLSGGKVRFATVPVVDPDGQTPGGQSVVVVDPASVQAYFRGLLNAQKQDDQAPQSAQPETTVDVENASNIPGLAQKIAAGLGEAGLNTGDVGEYRGTKPETSAVYAHSADDAVVSQLSGVVGQLPVEVDSSLPAGHVRLVLAGDSATTITVQTPDPAPQPEADGPPDADHPLSAASSDIRCVN</sequence>
<evidence type="ECO:0000256" key="2">
    <source>
        <dbReference type="SAM" id="MobiDB-lite"/>
    </source>
</evidence>
<evidence type="ECO:0000256" key="1">
    <source>
        <dbReference type="ARBA" id="ARBA00006068"/>
    </source>
</evidence>
<dbReference type="InterPro" id="IPR027381">
    <property type="entry name" value="LytR/CpsA/Psr_C"/>
</dbReference>
<reference evidence="5 6" key="1">
    <citation type="journal article" date="2011" name="Stand. Genomic Sci.">
        <title>High quality draft genome sequence of Segniliparus rugosus CDC 945(T)= (ATCC BAA-974(T)).</title>
        <authorList>
            <person name="Earl A.M."/>
            <person name="Desjardins C.A."/>
            <person name="Fitzgerald M.G."/>
            <person name="Arachchi H.M."/>
            <person name="Zeng Q."/>
            <person name="Mehta T."/>
            <person name="Griggs A."/>
            <person name="Birren B.W."/>
            <person name="Toney N.C."/>
            <person name="Carr J."/>
            <person name="Posey J."/>
            <person name="Butler W.R."/>
        </authorList>
    </citation>
    <scope>NUCLEOTIDE SEQUENCE [LARGE SCALE GENOMIC DNA]</scope>
    <source>
        <strain evidence="6">ATCC BAA-974 / DSM 45345 / CCUG 50838 / CIP 108380 / JCM 13579 / CDC 945</strain>
    </source>
</reference>
<protein>
    <recommendedName>
        <fullName evidence="7">LytR family transcriptional regulator</fullName>
    </recommendedName>
</protein>
<dbReference type="Pfam" id="PF13399">
    <property type="entry name" value="LytR_C"/>
    <property type="match status" value="1"/>
</dbReference>
<name>E5XU26_SEGRC</name>
<accession>E5XU26</accession>
<comment type="caution">
    <text evidence="5">The sequence shown here is derived from an EMBL/GenBank/DDBJ whole genome shotgun (WGS) entry which is preliminary data.</text>
</comment>
<feature type="domain" description="LytR/CpsA/Psr regulator C-terminal" evidence="4">
    <location>
        <begin position="350"/>
        <end position="434"/>
    </location>
</feature>
<organism evidence="5 6">
    <name type="scientific">Segniliparus rugosus (strain ATCC BAA-974 / DSM 45345 / CCUG 50838 / CIP 108380 / JCM 13579 / CDC 945)</name>
    <dbReference type="NCBI Taxonomy" id="679197"/>
    <lineage>
        <taxon>Bacteria</taxon>
        <taxon>Bacillati</taxon>
        <taxon>Actinomycetota</taxon>
        <taxon>Actinomycetes</taxon>
        <taxon>Mycobacteriales</taxon>
        <taxon>Segniliparaceae</taxon>
        <taxon>Segniliparus</taxon>
    </lineage>
</organism>